<dbReference type="EMBL" id="JARTCD010000023">
    <property type="protein sequence ID" value="KAJ8658566.1"/>
    <property type="molecule type" value="Genomic_DNA"/>
</dbReference>
<feature type="domain" description="UPF3" evidence="6">
    <location>
        <begin position="66"/>
        <end position="245"/>
    </location>
</feature>
<feature type="compositionally biased region" description="Basic and acidic residues" evidence="5">
    <location>
        <begin position="318"/>
        <end position="330"/>
    </location>
</feature>
<dbReference type="RefSeq" id="XP_058343479.1">
    <property type="nucleotide sequence ID" value="XM_058485644.1"/>
</dbReference>
<feature type="compositionally biased region" description="Polar residues" evidence="5">
    <location>
        <begin position="387"/>
        <end position="397"/>
    </location>
</feature>
<evidence type="ECO:0000256" key="3">
    <source>
        <dbReference type="ARBA" id="ARBA00023161"/>
    </source>
</evidence>
<reference evidence="7 8" key="1">
    <citation type="submission" date="2023-03" db="EMBL/GenBank/DDBJ databases">
        <title>Genome sequence of Lichtheimia ornata CBS 291.66.</title>
        <authorList>
            <person name="Mohabir J.T."/>
            <person name="Shea T.P."/>
            <person name="Kurbessoian T."/>
            <person name="Berby B."/>
            <person name="Fontaine J."/>
            <person name="Livny J."/>
            <person name="Gnirke A."/>
            <person name="Stajich J.E."/>
            <person name="Cuomo C.A."/>
        </authorList>
    </citation>
    <scope>NUCLEOTIDE SEQUENCE [LARGE SCALE GENOMIC DNA]</scope>
    <source>
        <strain evidence="7">CBS 291.66</strain>
    </source>
</reference>
<keyword evidence="8" id="KW-1185">Reference proteome</keyword>
<dbReference type="GO" id="GO:0045727">
    <property type="term" value="P:positive regulation of translation"/>
    <property type="evidence" value="ECO:0007669"/>
    <property type="project" value="TreeGrafter"/>
</dbReference>
<dbReference type="InterPro" id="IPR035979">
    <property type="entry name" value="RBD_domain_sf"/>
</dbReference>
<evidence type="ECO:0000256" key="1">
    <source>
        <dbReference type="ARBA" id="ARBA00004123"/>
    </source>
</evidence>
<evidence type="ECO:0000256" key="5">
    <source>
        <dbReference type="SAM" id="MobiDB-lite"/>
    </source>
</evidence>
<dbReference type="GO" id="GO:0005730">
    <property type="term" value="C:nucleolus"/>
    <property type="evidence" value="ECO:0007669"/>
    <property type="project" value="TreeGrafter"/>
</dbReference>
<feature type="region of interest" description="Disordered" evidence="5">
    <location>
        <begin position="248"/>
        <end position="397"/>
    </location>
</feature>
<feature type="compositionally biased region" description="Basic residues" evidence="5">
    <location>
        <begin position="44"/>
        <end position="67"/>
    </location>
</feature>
<comment type="caution">
    <text evidence="7">The sequence shown here is derived from an EMBL/GenBank/DDBJ whole genome shotgun (WGS) entry which is preliminary data.</text>
</comment>
<dbReference type="Gene3D" id="3.30.70.330">
    <property type="match status" value="1"/>
</dbReference>
<gene>
    <name evidence="7" type="ORF">O0I10_005606</name>
</gene>
<dbReference type="GO" id="GO:0005737">
    <property type="term" value="C:cytoplasm"/>
    <property type="evidence" value="ECO:0007669"/>
    <property type="project" value="TreeGrafter"/>
</dbReference>
<dbReference type="AlphaFoldDB" id="A0AAD7XZF0"/>
<dbReference type="Proteomes" id="UP001234581">
    <property type="component" value="Unassembled WGS sequence"/>
</dbReference>
<dbReference type="CDD" id="cd12455">
    <property type="entry name" value="RRM_like_Smg4_UPF3"/>
    <property type="match status" value="1"/>
</dbReference>
<feature type="compositionally biased region" description="Low complexity" evidence="5">
    <location>
        <begin position="351"/>
        <end position="377"/>
    </location>
</feature>
<feature type="compositionally biased region" description="Low complexity" evidence="5">
    <location>
        <begin position="272"/>
        <end position="283"/>
    </location>
</feature>
<dbReference type="InterPro" id="IPR005120">
    <property type="entry name" value="UPF3_dom"/>
</dbReference>
<dbReference type="InterPro" id="IPR039722">
    <property type="entry name" value="Upf3"/>
</dbReference>
<evidence type="ECO:0000313" key="7">
    <source>
        <dbReference type="EMBL" id="KAJ8658566.1"/>
    </source>
</evidence>
<keyword evidence="3" id="KW-0866">Nonsense-mediated mRNA decay</keyword>
<dbReference type="PANTHER" id="PTHR13112">
    <property type="entry name" value="UPF3 REGULATOR OF NONSENSE TRANSCRIPTS-LIKE PROTEIN"/>
    <property type="match status" value="1"/>
</dbReference>
<feature type="compositionally biased region" description="Basic residues" evidence="5">
    <location>
        <begin position="288"/>
        <end position="298"/>
    </location>
</feature>
<comment type="subcellular location">
    <subcellularLocation>
        <location evidence="1">Nucleus</location>
    </subcellularLocation>
</comment>
<keyword evidence="4" id="KW-0539">Nucleus</keyword>
<evidence type="ECO:0000256" key="2">
    <source>
        <dbReference type="ARBA" id="ARBA00005991"/>
    </source>
</evidence>
<feature type="compositionally biased region" description="Low complexity" evidence="5">
    <location>
        <begin position="1"/>
        <end position="10"/>
    </location>
</feature>
<dbReference type="GO" id="GO:0000184">
    <property type="term" value="P:nuclear-transcribed mRNA catabolic process, nonsense-mediated decay"/>
    <property type="evidence" value="ECO:0007669"/>
    <property type="project" value="UniProtKB-KW"/>
</dbReference>
<feature type="region of interest" description="Disordered" evidence="5">
    <location>
        <begin position="1"/>
        <end position="67"/>
    </location>
</feature>
<feature type="compositionally biased region" description="Low complexity" evidence="5">
    <location>
        <begin position="248"/>
        <end position="258"/>
    </location>
</feature>
<sequence length="397" mass="43347">MPAASPDTLPTSPPAPSPSPSSVVTPSSTPNDKQKDLDKAAAAKAKKKKKDKAKKKAKRQRKNALKTKIVVRRLPANLPEEVFMNAVKRWTGDDVVDYKFYVPGKVTQSKGKENVFSRAYFHMKTMEAVIAFHQGFDGHIFVDNRGNESRAVVEFAPFQKLPKEQKNPDSRQGTIDEDPDYLKFLDSLKAEQEKKDEPSDVGEGGSQLERLENRLAMVTAQTLAAEQANKPKTTPLLEHIRAQKAAQAAARAKAQAAKAAKKSILNREAKAKGAASGKDSPSGETPKKSSRRNRKKKDKEKNKEKDDNNAAAASNENPKADKPPKKEGGKSKRSKAKKEKDQQGGSGGSSSKGKQVNQQSKQQVVSILGRQQQQPQQSTKSDESKAKGNSSTARRTG</sequence>
<proteinExistence type="inferred from homology"/>
<dbReference type="GO" id="GO:0003729">
    <property type="term" value="F:mRNA binding"/>
    <property type="evidence" value="ECO:0007669"/>
    <property type="project" value="TreeGrafter"/>
</dbReference>
<protein>
    <recommendedName>
        <fullName evidence="6">UPF3 domain-containing protein</fullName>
    </recommendedName>
</protein>
<dbReference type="GeneID" id="83213018"/>
<evidence type="ECO:0000256" key="4">
    <source>
        <dbReference type="ARBA" id="ARBA00023242"/>
    </source>
</evidence>
<organism evidence="7 8">
    <name type="scientific">Lichtheimia ornata</name>
    <dbReference type="NCBI Taxonomy" id="688661"/>
    <lineage>
        <taxon>Eukaryota</taxon>
        <taxon>Fungi</taxon>
        <taxon>Fungi incertae sedis</taxon>
        <taxon>Mucoromycota</taxon>
        <taxon>Mucoromycotina</taxon>
        <taxon>Mucoromycetes</taxon>
        <taxon>Mucorales</taxon>
        <taxon>Lichtheimiaceae</taxon>
        <taxon>Lichtheimia</taxon>
    </lineage>
</organism>
<comment type="similarity">
    <text evidence="2">Belongs to the RENT3 family.</text>
</comment>
<feature type="compositionally biased region" description="Basic and acidic residues" evidence="5">
    <location>
        <begin position="299"/>
        <end position="308"/>
    </location>
</feature>
<feature type="compositionally biased region" description="Low complexity" evidence="5">
    <location>
        <begin position="20"/>
        <end position="31"/>
    </location>
</feature>
<dbReference type="Pfam" id="PF03467">
    <property type="entry name" value="Smg4_UPF3"/>
    <property type="match status" value="1"/>
</dbReference>
<evidence type="ECO:0000259" key="6">
    <source>
        <dbReference type="Pfam" id="PF03467"/>
    </source>
</evidence>
<dbReference type="SUPFAM" id="SSF54928">
    <property type="entry name" value="RNA-binding domain, RBD"/>
    <property type="match status" value="1"/>
</dbReference>
<dbReference type="PANTHER" id="PTHR13112:SF0">
    <property type="entry name" value="FI21285P1"/>
    <property type="match status" value="1"/>
</dbReference>
<feature type="compositionally biased region" description="Basic and acidic residues" evidence="5">
    <location>
        <begin position="32"/>
        <end position="41"/>
    </location>
</feature>
<dbReference type="InterPro" id="IPR012677">
    <property type="entry name" value="Nucleotide-bd_a/b_plait_sf"/>
</dbReference>
<name>A0AAD7XZF0_9FUNG</name>
<evidence type="ECO:0000313" key="8">
    <source>
        <dbReference type="Proteomes" id="UP001234581"/>
    </source>
</evidence>
<accession>A0AAD7XZF0</accession>